<comment type="caution">
    <text evidence="2">The sequence shown here is derived from an EMBL/GenBank/DDBJ whole genome shotgun (WGS) entry which is preliminary data.</text>
</comment>
<keyword evidence="3" id="KW-1185">Reference proteome</keyword>
<accession>A0A327S183</accession>
<dbReference type="AlphaFoldDB" id="A0A327S183"/>
<gene>
    <name evidence="2" type="ORF">LX77_02420</name>
</gene>
<dbReference type="EMBL" id="QLLQ01000009">
    <property type="protein sequence ID" value="RAJ22475.1"/>
    <property type="molecule type" value="Genomic_DNA"/>
</dbReference>
<evidence type="ECO:0000313" key="3">
    <source>
        <dbReference type="Proteomes" id="UP000248987"/>
    </source>
</evidence>
<name>A0A327S183_9FLAO</name>
<dbReference type="Proteomes" id="UP000248987">
    <property type="component" value="Unassembled WGS sequence"/>
</dbReference>
<dbReference type="Pfam" id="PF13590">
    <property type="entry name" value="DUF4136"/>
    <property type="match status" value="1"/>
</dbReference>
<dbReference type="RefSeq" id="WP_083993855.1">
    <property type="nucleotide sequence ID" value="NZ_LZRN01000008.1"/>
</dbReference>
<protein>
    <submittedName>
        <fullName evidence="2">Uncharacterized protein DUF4136</fullName>
    </submittedName>
</protein>
<evidence type="ECO:0000313" key="2">
    <source>
        <dbReference type="EMBL" id="RAJ22475.1"/>
    </source>
</evidence>
<feature type="domain" description="DUF4136" evidence="1">
    <location>
        <begin position="42"/>
        <end position="197"/>
    </location>
</feature>
<evidence type="ECO:0000259" key="1">
    <source>
        <dbReference type="Pfam" id="PF13590"/>
    </source>
</evidence>
<reference evidence="2 3" key="1">
    <citation type="submission" date="2018-06" db="EMBL/GenBank/DDBJ databases">
        <title>Genomic Encyclopedia of Archaeal and Bacterial Type Strains, Phase II (KMG-II): from individual species to whole genera.</title>
        <authorList>
            <person name="Goeker M."/>
        </authorList>
    </citation>
    <scope>NUCLEOTIDE SEQUENCE [LARGE SCALE GENOMIC DNA]</scope>
    <source>
        <strain evidence="2 3">DSM 12408</strain>
    </source>
</reference>
<dbReference type="Gene3D" id="3.30.160.670">
    <property type="match status" value="1"/>
</dbReference>
<proteinExistence type="predicted"/>
<organism evidence="2 3">
    <name type="scientific">Gelidibacter algens</name>
    <dbReference type="NCBI Taxonomy" id="49280"/>
    <lineage>
        <taxon>Bacteria</taxon>
        <taxon>Pseudomonadati</taxon>
        <taxon>Bacteroidota</taxon>
        <taxon>Flavobacteriia</taxon>
        <taxon>Flavobacteriales</taxon>
        <taxon>Flavobacteriaceae</taxon>
        <taxon>Gelidibacter</taxon>
    </lineage>
</organism>
<dbReference type="InterPro" id="IPR025411">
    <property type="entry name" value="DUF4136"/>
</dbReference>
<sequence>MNNLKNFHEHQNILSVVSKKIIKVVPVLMLFLLIASCSSVRVAADYDKNANFNEFKTFAFYKPGIDKAEISDLDKRRILRAIETELMAKGFTKSENPDMLVSIFTKSQQRVDVYNNAWGFGGWGWGGFGPGWGWGWNQQPTVSTRTEGTLFIDFIDADKKELVWQGMGNGYLPTQNLEKKEERIQEFVSKVMEKYPPGMAQ</sequence>
<dbReference type="OrthoDB" id="5432251at2"/>